<dbReference type="RefSeq" id="WP_218123010.1">
    <property type="nucleotide sequence ID" value="NZ_FNHU01000002.1"/>
</dbReference>
<proteinExistence type="predicted"/>
<dbReference type="Gene3D" id="3.40.50.2000">
    <property type="entry name" value="Glycogen Phosphorylase B"/>
    <property type="match status" value="1"/>
</dbReference>
<dbReference type="EMBL" id="FNHU01000002">
    <property type="protein sequence ID" value="SDM36826.1"/>
    <property type="molecule type" value="Genomic_DNA"/>
</dbReference>
<sequence length="415" mass="44954">MSVPSGRTANPVPAARRPRLLILSFSPIASDARVLKQVRLFTPTHAVTTCGYGEAPAGVARHVRIPDELVSWRLSRGDLIARRFARAQAHQEVVAWARAHLEPGDFDVVLADDAETVPLALWLRPPGGVHADLHEYAPRQKEGVPRWRIFVAPYVRWLCRNYVTRADSVTTVARGLADAYRREYGIHAGVVTNATPYREAEPTPVGLPVRLVHSGAALPDRHLEIMVDAVGLASRDVTLDLYLTRNDPAVIDALRARAAALPGDRAGRVRVMDPVPYAELIDTLARYDVGVFSIPPVSFNYKHTLPNKLFDFIQARLAVVVSPSPEMASVVEQYRLGAVTADFTAASLAATLDELTDAQVAAGKAAAHAAAQELSAEQQMTGWWDAVLAADRRAAAVDPTISVPSGRSTETGESA</sequence>
<dbReference type="AlphaFoldDB" id="A0A1G9SMW8"/>
<evidence type="ECO:0000313" key="1">
    <source>
        <dbReference type="EMBL" id="SDM36826.1"/>
    </source>
</evidence>
<accession>A0A1G9SMW8</accession>
<dbReference type="Proteomes" id="UP000199671">
    <property type="component" value="Unassembled WGS sequence"/>
</dbReference>
<protein>
    <submittedName>
        <fullName evidence="1">Uncharacterized protein</fullName>
    </submittedName>
</protein>
<gene>
    <name evidence="1" type="ORF">SAMN04487766_10225</name>
</gene>
<evidence type="ECO:0000313" key="2">
    <source>
        <dbReference type="Proteomes" id="UP000199671"/>
    </source>
</evidence>
<organism evidence="1 2">
    <name type="scientific">Actinomyces ruminicola</name>
    <dbReference type="NCBI Taxonomy" id="332524"/>
    <lineage>
        <taxon>Bacteria</taxon>
        <taxon>Bacillati</taxon>
        <taxon>Actinomycetota</taxon>
        <taxon>Actinomycetes</taxon>
        <taxon>Actinomycetales</taxon>
        <taxon>Actinomycetaceae</taxon>
        <taxon>Actinomyces</taxon>
    </lineage>
</organism>
<reference evidence="1 2" key="1">
    <citation type="submission" date="2016-10" db="EMBL/GenBank/DDBJ databases">
        <authorList>
            <person name="de Groot N.N."/>
        </authorList>
    </citation>
    <scope>NUCLEOTIDE SEQUENCE [LARGE SCALE GENOMIC DNA]</scope>
    <source>
        <strain evidence="1 2">KPR-7B</strain>
    </source>
</reference>
<name>A0A1G9SMW8_9ACTO</name>
<dbReference type="SUPFAM" id="SSF53756">
    <property type="entry name" value="UDP-Glycosyltransferase/glycogen phosphorylase"/>
    <property type="match status" value="1"/>
</dbReference>